<accession>A0ABV9KV90</accession>
<dbReference type="Gene3D" id="1.20.1250.20">
    <property type="entry name" value="MFS general substrate transporter like domains"/>
    <property type="match status" value="2"/>
</dbReference>
<feature type="transmembrane region" description="Helical" evidence="7">
    <location>
        <begin position="255"/>
        <end position="275"/>
    </location>
</feature>
<feature type="transmembrane region" description="Helical" evidence="7">
    <location>
        <begin position="162"/>
        <end position="179"/>
    </location>
</feature>
<dbReference type="PANTHER" id="PTHR23522:SF4">
    <property type="entry name" value="NUCLEOSIDE PERMEASE NUPG-RELATED"/>
    <property type="match status" value="1"/>
</dbReference>
<evidence type="ECO:0000313" key="9">
    <source>
        <dbReference type="EMBL" id="MFC4673729.1"/>
    </source>
</evidence>
<evidence type="ECO:0000256" key="2">
    <source>
        <dbReference type="ARBA" id="ARBA00022448"/>
    </source>
</evidence>
<keyword evidence="10" id="KW-1185">Reference proteome</keyword>
<feature type="domain" description="Major facilitator superfamily (MFS) profile" evidence="8">
    <location>
        <begin position="209"/>
        <end position="408"/>
    </location>
</feature>
<dbReference type="InterPro" id="IPR020846">
    <property type="entry name" value="MFS_dom"/>
</dbReference>
<evidence type="ECO:0000259" key="8">
    <source>
        <dbReference type="PROSITE" id="PS50850"/>
    </source>
</evidence>
<sequence length="408" mass="45708">MSIKIRLIIMNFLQFFIWGSWLTTLGVYLGNSLGFTGSQTASIFATMGIAAVIMPAIIGVIADKWINAERLLCILHIGGSIVLFLLSGTTVFEHFFWLMLLYNSMYMSTLGLASSLSYNTLKFNGLDIVKSFPPIRVWGTIGFIGAMWMVDICRWTTSKQQIYLTSAASLLYGIYALSLPKYRREHSSENISIKNIFGIDALHLFKERQMAIFFIFSMLIGSALQITNTFGQPFLTDFSLVGTYSDSFTVRHPGILTSVSQISEALFILAIPFFLRKYGIKTVMLMSIAGWMLRFGLFGIGDPGGGFIFLILSMIVYGLAFDFFQISGSLFIEQQVNPTIRISAQGIFIFMTNGIGTIIGTKLSGWVVDYFTDMNGYRSWENIWFVFAGYALVLGILFLILFNPKKSI</sequence>
<dbReference type="Proteomes" id="UP001596023">
    <property type="component" value="Unassembled WGS sequence"/>
</dbReference>
<dbReference type="RefSeq" id="WP_379995286.1">
    <property type="nucleotide sequence ID" value="NZ_JBHSGN010000062.1"/>
</dbReference>
<gene>
    <name evidence="9" type="ORF">ACFO6W_08510</name>
</gene>
<dbReference type="CDD" id="cd06177">
    <property type="entry name" value="MFS_NHS"/>
    <property type="match status" value="1"/>
</dbReference>
<reference evidence="10" key="1">
    <citation type="journal article" date="2019" name="Int. J. Syst. Evol. Microbiol.">
        <title>The Global Catalogue of Microorganisms (GCM) 10K type strain sequencing project: providing services to taxonomists for standard genome sequencing and annotation.</title>
        <authorList>
            <consortium name="The Broad Institute Genomics Platform"/>
            <consortium name="The Broad Institute Genome Sequencing Center for Infectious Disease"/>
            <person name="Wu L."/>
            <person name="Ma J."/>
        </authorList>
    </citation>
    <scope>NUCLEOTIDE SEQUENCE [LARGE SCALE GENOMIC DNA]</scope>
    <source>
        <strain evidence="10">CCUG 66188</strain>
    </source>
</reference>
<evidence type="ECO:0000256" key="4">
    <source>
        <dbReference type="ARBA" id="ARBA00022692"/>
    </source>
</evidence>
<keyword evidence="6 7" id="KW-0472">Membrane</keyword>
<feature type="transmembrane region" description="Helical" evidence="7">
    <location>
        <begin position="71"/>
        <end position="89"/>
    </location>
</feature>
<evidence type="ECO:0000313" key="10">
    <source>
        <dbReference type="Proteomes" id="UP001596023"/>
    </source>
</evidence>
<dbReference type="InterPro" id="IPR004740">
    <property type="entry name" value="Nuc_H_symport"/>
</dbReference>
<dbReference type="SUPFAM" id="SSF103473">
    <property type="entry name" value="MFS general substrate transporter"/>
    <property type="match status" value="2"/>
</dbReference>
<dbReference type="NCBIfam" id="TIGR00889">
    <property type="entry name" value="2A0110"/>
    <property type="match status" value="1"/>
</dbReference>
<keyword evidence="3" id="KW-1003">Cell membrane</keyword>
<evidence type="ECO:0000256" key="5">
    <source>
        <dbReference type="ARBA" id="ARBA00022989"/>
    </source>
</evidence>
<feature type="transmembrane region" description="Helical" evidence="7">
    <location>
        <begin position="282"/>
        <end position="301"/>
    </location>
</feature>
<organism evidence="9 10">
    <name type="scientific">Dysgonomonas termitidis</name>
    <dbReference type="NCBI Taxonomy" id="1516126"/>
    <lineage>
        <taxon>Bacteria</taxon>
        <taxon>Pseudomonadati</taxon>
        <taxon>Bacteroidota</taxon>
        <taxon>Bacteroidia</taxon>
        <taxon>Bacteroidales</taxon>
        <taxon>Dysgonomonadaceae</taxon>
        <taxon>Dysgonomonas</taxon>
    </lineage>
</organism>
<keyword evidence="2" id="KW-0813">Transport</keyword>
<dbReference type="Pfam" id="PF03825">
    <property type="entry name" value="Nuc_H_symport"/>
    <property type="match status" value="1"/>
</dbReference>
<feature type="transmembrane region" description="Helical" evidence="7">
    <location>
        <begin position="7"/>
        <end position="29"/>
    </location>
</feature>
<evidence type="ECO:0000256" key="3">
    <source>
        <dbReference type="ARBA" id="ARBA00022475"/>
    </source>
</evidence>
<keyword evidence="4 7" id="KW-0812">Transmembrane</keyword>
<evidence type="ECO:0000256" key="1">
    <source>
        <dbReference type="ARBA" id="ARBA00004651"/>
    </source>
</evidence>
<comment type="caution">
    <text evidence="9">The sequence shown here is derived from an EMBL/GenBank/DDBJ whole genome shotgun (WGS) entry which is preliminary data.</text>
</comment>
<feature type="transmembrane region" description="Helical" evidence="7">
    <location>
        <begin position="383"/>
        <end position="402"/>
    </location>
</feature>
<evidence type="ECO:0000256" key="7">
    <source>
        <dbReference type="SAM" id="Phobius"/>
    </source>
</evidence>
<evidence type="ECO:0000256" key="6">
    <source>
        <dbReference type="ARBA" id="ARBA00023136"/>
    </source>
</evidence>
<dbReference type="PANTHER" id="PTHR23522">
    <property type="entry name" value="BLL5896 PROTEIN"/>
    <property type="match status" value="1"/>
</dbReference>
<dbReference type="EMBL" id="JBHSGN010000062">
    <property type="protein sequence ID" value="MFC4673729.1"/>
    <property type="molecule type" value="Genomic_DNA"/>
</dbReference>
<feature type="transmembrane region" description="Helical" evidence="7">
    <location>
        <begin position="344"/>
        <end position="363"/>
    </location>
</feature>
<feature type="transmembrane region" description="Helical" evidence="7">
    <location>
        <begin position="41"/>
        <end position="62"/>
    </location>
</feature>
<dbReference type="PROSITE" id="PS50850">
    <property type="entry name" value="MFS"/>
    <property type="match status" value="1"/>
</dbReference>
<keyword evidence="5 7" id="KW-1133">Transmembrane helix</keyword>
<comment type="subcellular location">
    <subcellularLocation>
        <location evidence="1">Cell membrane</location>
        <topology evidence="1">Multi-pass membrane protein</topology>
    </subcellularLocation>
</comment>
<feature type="transmembrane region" description="Helical" evidence="7">
    <location>
        <begin position="133"/>
        <end position="150"/>
    </location>
</feature>
<feature type="transmembrane region" description="Helical" evidence="7">
    <location>
        <begin position="307"/>
        <end position="332"/>
    </location>
</feature>
<proteinExistence type="predicted"/>
<protein>
    <submittedName>
        <fullName evidence="9">Nucleoside permease</fullName>
    </submittedName>
</protein>
<name>A0ABV9KV90_9BACT</name>
<dbReference type="InterPro" id="IPR036259">
    <property type="entry name" value="MFS_trans_sf"/>
</dbReference>
<feature type="transmembrane region" description="Helical" evidence="7">
    <location>
        <begin position="211"/>
        <end position="235"/>
    </location>
</feature>
<feature type="transmembrane region" description="Helical" evidence="7">
    <location>
        <begin position="95"/>
        <end position="121"/>
    </location>
</feature>